<protein>
    <submittedName>
        <fullName evidence="3">Uncharacterized protein</fullName>
    </submittedName>
</protein>
<evidence type="ECO:0000256" key="1">
    <source>
        <dbReference type="SAM" id="MobiDB-lite"/>
    </source>
</evidence>
<sequence>MPLEPDEYSEQNVPWIVEQLGMGEQPFRSLLEDNQDDGWDGKFERRRRRKLAFSVLKRRVVEARIGIPRARAPPSTSDYKRSNGTIDYFSYWGNLAKYYADTQLAHKIDYRHDTSDPCKLDRFLLTLQRLVEASAPYQRFFVWLYQLARWDNPKLSAWWCIAYFLVLYLDLLAMVLWMSPVFVIVYYRLRPSQAYQWLGFDRVETSFISPKYIKEASEGTIGKGLIANRLWDIWRETLGTHIQMLLADLADWMERAKNCVTWKRPWATRSLMIVLVVIAGCAYMIPIYVYQKLLGIAVGVEFFFLAPLMIRNQRYRRMLLLPDWLLWHSPTDVELAVETLYSVNPGRGAHSHKSQKPGMENQSLSGAELLRNVANDFIHAYNPLGPRNFPPVMILQTASSTALDHLGDDIESNTDASIIADSRRFAEKLVSKKLIIGSDISDFDDEEYTGISAGQRGHLPSMMEASEEMELFQNGTLRGSRPAVPRAFSLASMSTADTGSTLPQPFMIARTSHLSNALMPQTGAGRTPDIREKNSSGVSDQKMHSRFSGGMLVSRAKEISSKLMRKPLSVSQLSGSRTDHDGTAIAHMKDAQQDGATSASVLSLDGLQHRLSDTAIGRPSISSEFSLQSIDSAELAQELDQILERLGSDASDLSQDDGDSHQFSHKQGEGH</sequence>
<proteinExistence type="predicted"/>
<feature type="transmembrane region" description="Helical" evidence="2">
    <location>
        <begin position="266"/>
        <end position="287"/>
    </location>
</feature>
<dbReference type="STRING" id="61395.A0A1Y1WK66"/>
<feature type="transmembrane region" description="Helical" evidence="2">
    <location>
        <begin position="161"/>
        <end position="187"/>
    </location>
</feature>
<accession>A0A1Y1WK66</accession>
<feature type="region of interest" description="Disordered" evidence="1">
    <location>
        <begin position="521"/>
        <end position="543"/>
    </location>
</feature>
<feature type="transmembrane region" description="Helical" evidence="2">
    <location>
        <begin position="293"/>
        <end position="310"/>
    </location>
</feature>
<dbReference type="EMBL" id="MCFD01000001">
    <property type="protein sequence ID" value="ORX73872.1"/>
    <property type="molecule type" value="Genomic_DNA"/>
</dbReference>
<gene>
    <name evidence="3" type="ORF">DL89DRAFT_299410</name>
</gene>
<dbReference type="OrthoDB" id="1708389at2759"/>
<keyword evidence="2" id="KW-0812">Transmembrane</keyword>
<dbReference type="PANTHER" id="PTHR37402:SF1">
    <property type="entry name" value="GRAM DOMAIN-CONTAINING PROTEIN 4"/>
    <property type="match status" value="1"/>
</dbReference>
<dbReference type="PANTHER" id="PTHR37402">
    <property type="entry name" value="GRAM DOMAIN-CONTAINING PROTEIN 4"/>
    <property type="match status" value="1"/>
</dbReference>
<comment type="caution">
    <text evidence="3">The sequence shown here is derived from an EMBL/GenBank/DDBJ whole genome shotgun (WGS) entry which is preliminary data.</text>
</comment>
<dbReference type="InterPro" id="IPR037847">
    <property type="entry name" value="GRAMDC4"/>
</dbReference>
<dbReference type="RefSeq" id="XP_040747083.1">
    <property type="nucleotide sequence ID" value="XM_040890806.1"/>
</dbReference>
<dbReference type="AlphaFoldDB" id="A0A1Y1WK66"/>
<feature type="region of interest" description="Disordered" evidence="1">
    <location>
        <begin position="646"/>
        <end position="671"/>
    </location>
</feature>
<evidence type="ECO:0000313" key="3">
    <source>
        <dbReference type="EMBL" id="ORX73872.1"/>
    </source>
</evidence>
<dbReference type="GO" id="GO:0006915">
    <property type="term" value="P:apoptotic process"/>
    <property type="evidence" value="ECO:0007669"/>
    <property type="project" value="InterPro"/>
</dbReference>
<evidence type="ECO:0000313" key="4">
    <source>
        <dbReference type="Proteomes" id="UP000193922"/>
    </source>
</evidence>
<name>A0A1Y1WK66_9FUNG</name>
<keyword evidence="2" id="KW-0472">Membrane</keyword>
<keyword evidence="4" id="KW-1185">Reference proteome</keyword>
<dbReference type="GeneID" id="63807454"/>
<organism evidence="3 4">
    <name type="scientific">Linderina pennispora</name>
    <dbReference type="NCBI Taxonomy" id="61395"/>
    <lineage>
        <taxon>Eukaryota</taxon>
        <taxon>Fungi</taxon>
        <taxon>Fungi incertae sedis</taxon>
        <taxon>Zoopagomycota</taxon>
        <taxon>Kickxellomycotina</taxon>
        <taxon>Kickxellomycetes</taxon>
        <taxon>Kickxellales</taxon>
        <taxon>Kickxellaceae</taxon>
        <taxon>Linderina</taxon>
    </lineage>
</organism>
<evidence type="ECO:0000256" key="2">
    <source>
        <dbReference type="SAM" id="Phobius"/>
    </source>
</evidence>
<dbReference type="Proteomes" id="UP000193922">
    <property type="component" value="Unassembled WGS sequence"/>
</dbReference>
<keyword evidence="2" id="KW-1133">Transmembrane helix</keyword>
<feature type="compositionally biased region" description="Basic and acidic residues" evidence="1">
    <location>
        <begin position="658"/>
        <end position="671"/>
    </location>
</feature>
<reference evidence="3 4" key="1">
    <citation type="submission" date="2016-07" db="EMBL/GenBank/DDBJ databases">
        <title>Pervasive Adenine N6-methylation of Active Genes in Fungi.</title>
        <authorList>
            <consortium name="DOE Joint Genome Institute"/>
            <person name="Mondo S.J."/>
            <person name="Dannebaum R.O."/>
            <person name="Kuo R.C."/>
            <person name="Labutti K."/>
            <person name="Haridas S."/>
            <person name="Kuo A."/>
            <person name="Salamov A."/>
            <person name="Ahrendt S.R."/>
            <person name="Lipzen A."/>
            <person name="Sullivan W."/>
            <person name="Andreopoulos W.B."/>
            <person name="Clum A."/>
            <person name="Lindquist E."/>
            <person name="Daum C."/>
            <person name="Ramamoorthy G.K."/>
            <person name="Gryganskyi A."/>
            <person name="Culley D."/>
            <person name="Magnuson J.K."/>
            <person name="James T.Y."/>
            <person name="O'Malley M.A."/>
            <person name="Stajich J.E."/>
            <person name="Spatafora J.W."/>
            <person name="Visel A."/>
            <person name="Grigoriev I.V."/>
        </authorList>
    </citation>
    <scope>NUCLEOTIDE SEQUENCE [LARGE SCALE GENOMIC DNA]</scope>
    <source>
        <strain evidence="3 4">ATCC 12442</strain>
    </source>
</reference>